<dbReference type="RefSeq" id="WP_091138602.1">
    <property type="nucleotide sequence ID" value="NZ_FMVJ01000015.1"/>
</dbReference>
<dbReference type="OrthoDB" id="8020343at2"/>
<gene>
    <name evidence="1" type="ORF">SAMN02927923_04000</name>
</gene>
<dbReference type="AlphaFoldDB" id="A0A1G5L959"/>
<reference evidence="2" key="1">
    <citation type="submission" date="2016-10" db="EMBL/GenBank/DDBJ databases">
        <authorList>
            <person name="Varghese N."/>
            <person name="Submissions S."/>
        </authorList>
    </citation>
    <scope>NUCLEOTIDE SEQUENCE [LARGE SCALE GENOMIC DNA]</scope>
    <source>
        <strain evidence="2">CGMCC 1.7666</strain>
    </source>
</reference>
<dbReference type="Proteomes" id="UP000199569">
    <property type="component" value="Unassembled WGS sequence"/>
</dbReference>
<keyword evidence="2" id="KW-1185">Reference proteome</keyword>
<proteinExistence type="predicted"/>
<evidence type="ECO:0000313" key="1">
    <source>
        <dbReference type="EMBL" id="SCZ08868.1"/>
    </source>
</evidence>
<accession>A0A1G5L959</accession>
<dbReference type="STRING" id="549386.SAMN02927923_04000"/>
<evidence type="ECO:0000313" key="2">
    <source>
        <dbReference type="Proteomes" id="UP000199569"/>
    </source>
</evidence>
<organism evidence="1 2">
    <name type="scientific">Microvirga guangxiensis</name>
    <dbReference type="NCBI Taxonomy" id="549386"/>
    <lineage>
        <taxon>Bacteria</taxon>
        <taxon>Pseudomonadati</taxon>
        <taxon>Pseudomonadota</taxon>
        <taxon>Alphaproteobacteria</taxon>
        <taxon>Hyphomicrobiales</taxon>
        <taxon>Methylobacteriaceae</taxon>
        <taxon>Microvirga</taxon>
    </lineage>
</organism>
<protein>
    <submittedName>
        <fullName evidence="1">Uncharacterized protein</fullName>
    </submittedName>
</protein>
<name>A0A1G5L959_9HYPH</name>
<sequence length="70" mass="7784">MNARNPEDSPEEDVRKKGLRIVNDEMRGPSLPQHQGAPVVPQACQDKAPDTKVELDRVEIYLKGPTVFTA</sequence>
<dbReference type="EMBL" id="FMVJ01000015">
    <property type="protein sequence ID" value="SCZ08868.1"/>
    <property type="molecule type" value="Genomic_DNA"/>
</dbReference>